<proteinExistence type="predicted"/>
<protein>
    <submittedName>
        <fullName evidence="1">Uncharacterized protein</fullName>
    </submittedName>
</protein>
<evidence type="ECO:0000313" key="2">
    <source>
        <dbReference type="Proteomes" id="UP000095472"/>
    </source>
</evidence>
<reference evidence="1 2" key="1">
    <citation type="journal article" date="2016" name="Genome Announc.">
        <title>Draft Genome Sequence of the Thermotolerant Cyanobacterium Desertifilum sp. IPPAS B-1220.</title>
        <authorList>
            <person name="Mironov K.S."/>
            <person name="Sinetova M.A."/>
            <person name="Bolatkhan K."/>
            <person name="Zayadan B.K."/>
            <person name="Ustinova V.V."/>
            <person name="Kupriyanova E.V."/>
            <person name="Skrypnik A.N."/>
            <person name="Gogoleva N.E."/>
            <person name="Gogolev Y.V."/>
            <person name="Los D.A."/>
        </authorList>
    </citation>
    <scope>NUCLEOTIDE SEQUENCE [LARGE SCALE GENOMIC DNA]</scope>
    <source>
        <strain evidence="1 2">IPPAS B-1220</strain>
    </source>
</reference>
<dbReference type="EMBL" id="CP182909">
    <property type="protein sequence ID" value="XPM66664.1"/>
    <property type="molecule type" value="Genomic_DNA"/>
</dbReference>
<accession>A0ACD5H1L4</accession>
<keyword evidence="2" id="KW-1185">Reference proteome</keyword>
<gene>
    <name evidence="1" type="ORF">BH720_016205</name>
</gene>
<evidence type="ECO:0000313" key="1">
    <source>
        <dbReference type="EMBL" id="XPM66664.1"/>
    </source>
</evidence>
<organism evidence="1 2">
    <name type="scientific">Desertifilum tharense IPPAS B-1220</name>
    <dbReference type="NCBI Taxonomy" id="1781255"/>
    <lineage>
        <taxon>Bacteria</taxon>
        <taxon>Bacillati</taxon>
        <taxon>Cyanobacteriota</taxon>
        <taxon>Cyanophyceae</taxon>
        <taxon>Desertifilales</taxon>
        <taxon>Desertifilaceae</taxon>
        <taxon>Desertifilum</taxon>
    </lineage>
</organism>
<dbReference type="Proteomes" id="UP000095472">
    <property type="component" value="Chromosome"/>
</dbReference>
<sequence>MGNGGVGVAMALPPVILGILTVDPSHQSFPWLFTVFAPAIPLFDSYSAVSFSFVPVLLAVLGQVILIGSLNLKLTQNLIVAGESQAKALLASR</sequence>
<name>A0ACD5H1L4_9CYAN</name>